<keyword evidence="3" id="KW-1185">Reference proteome</keyword>
<dbReference type="Proteomes" id="UP000483362">
    <property type="component" value="Unassembled WGS sequence"/>
</dbReference>
<organism evidence="2 3">
    <name type="scientific">Sodaliphilus pleomorphus</name>
    <dbReference type="NCBI Taxonomy" id="2606626"/>
    <lineage>
        <taxon>Bacteria</taxon>
        <taxon>Pseudomonadati</taxon>
        <taxon>Bacteroidota</taxon>
        <taxon>Bacteroidia</taxon>
        <taxon>Bacteroidales</taxon>
        <taxon>Muribaculaceae</taxon>
        <taxon>Sodaliphilus</taxon>
    </lineage>
</organism>
<evidence type="ECO:0000259" key="1">
    <source>
        <dbReference type="Pfam" id="PF00535"/>
    </source>
</evidence>
<name>A0A6L5XAE9_9BACT</name>
<gene>
    <name evidence="2" type="ORF">FYJ29_06190</name>
</gene>
<dbReference type="Pfam" id="PF00535">
    <property type="entry name" value="Glycos_transf_2"/>
    <property type="match status" value="1"/>
</dbReference>
<dbReference type="CDD" id="cd00761">
    <property type="entry name" value="Glyco_tranf_GTA_type"/>
    <property type="match status" value="1"/>
</dbReference>
<dbReference type="InterPro" id="IPR029044">
    <property type="entry name" value="Nucleotide-diphossugar_trans"/>
</dbReference>
<proteinExistence type="predicted"/>
<dbReference type="InterPro" id="IPR001173">
    <property type="entry name" value="Glyco_trans_2-like"/>
</dbReference>
<comment type="caution">
    <text evidence="2">The sequence shown here is derived from an EMBL/GenBank/DDBJ whole genome shotgun (WGS) entry which is preliminary data.</text>
</comment>
<evidence type="ECO:0000313" key="2">
    <source>
        <dbReference type="EMBL" id="MSS17350.1"/>
    </source>
</evidence>
<protein>
    <submittedName>
        <fullName evidence="2">Glycosyltransferase family 2 protein</fullName>
    </submittedName>
</protein>
<dbReference type="SUPFAM" id="SSF53448">
    <property type="entry name" value="Nucleotide-diphospho-sugar transferases"/>
    <property type="match status" value="1"/>
</dbReference>
<sequence>MKSSPSISIIANFYNSERFIPKLIKSIAGQSFRDWELICVNDCSPGNDQEIINKEITKLRISDKVKLINNEVNLGISRAKMVGIKVAQGDYLTFIDGDDWLAPDALEKLIKPALKHDLDLVVMNNYKILPCFNYKILYRSQVDEFDKVLRYPEIFEKYYINFFGINIFSVTYWGKLYKRDLVLKANFVPPADSISEDELFNLTVFPHVRSMMFIDYAGYYWRWGGITSGKKNDIWTSQKYLPRMLEIYHLRKDLIDKYNYNKAFKYLVIELKNILKTCISSLAKYKSSSTDGAEIIKYIETILKDPAYNDVKILQGDGRYRDDTFIEAICRKDALSVYEICHLDYKKRWRSRMVKSLLHILIYGV</sequence>
<dbReference type="Gene3D" id="3.90.550.10">
    <property type="entry name" value="Spore Coat Polysaccharide Biosynthesis Protein SpsA, Chain A"/>
    <property type="match status" value="1"/>
</dbReference>
<feature type="domain" description="Glycosyltransferase 2-like" evidence="1">
    <location>
        <begin position="8"/>
        <end position="182"/>
    </location>
</feature>
<dbReference type="EMBL" id="VULT01000008">
    <property type="protein sequence ID" value="MSS17350.1"/>
    <property type="molecule type" value="Genomic_DNA"/>
</dbReference>
<keyword evidence="2" id="KW-0808">Transferase</keyword>
<accession>A0A6L5XAE9</accession>
<dbReference type="PANTHER" id="PTHR22916:SF3">
    <property type="entry name" value="UDP-GLCNAC:BETAGAL BETA-1,3-N-ACETYLGLUCOSAMINYLTRANSFERASE-LIKE PROTEIN 1"/>
    <property type="match status" value="1"/>
</dbReference>
<evidence type="ECO:0000313" key="3">
    <source>
        <dbReference type="Proteomes" id="UP000483362"/>
    </source>
</evidence>
<dbReference type="GO" id="GO:0016758">
    <property type="term" value="F:hexosyltransferase activity"/>
    <property type="evidence" value="ECO:0007669"/>
    <property type="project" value="UniProtKB-ARBA"/>
</dbReference>
<reference evidence="2 3" key="1">
    <citation type="submission" date="2019-08" db="EMBL/GenBank/DDBJ databases">
        <title>In-depth cultivation of the pig gut microbiome towards novel bacterial diversity and tailored functional studies.</title>
        <authorList>
            <person name="Wylensek D."/>
            <person name="Hitch T.C.A."/>
            <person name="Clavel T."/>
        </authorList>
    </citation>
    <scope>NUCLEOTIDE SEQUENCE [LARGE SCALE GENOMIC DNA]</scope>
    <source>
        <strain evidence="2 3">Oil-RF-744-WCA-WT-10</strain>
    </source>
</reference>
<dbReference type="AlphaFoldDB" id="A0A6L5XAE9"/>
<dbReference type="PANTHER" id="PTHR22916">
    <property type="entry name" value="GLYCOSYLTRANSFERASE"/>
    <property type="match status" value="1"/>
</dbReference>
<dbReference type="RefSeq" id="WP_154326767.1">
    <property type="nucleotide sequence ID" value="NZ_CP045696.1"/>
</dbReference>